<proteinExistence type="predicted"/>
<accession>A0A518G5S2</accession>
<keyword evidence="1" id="KW-1133">Transmembrane helix</keyword>
<feature type="domain" description="TadE-like" evidence="2">
    <location>
        <begin position="43"/>
        <end position="85"/>
    </location>
</feature>
<evidence type="ECO:0000259" key="2">
    <source>
        <dbReference type="Pfam" id="PF07811"/>
    </source>
</evidence>
<keyword evidence="1" id="KW-0812">Transmembrane</keyword>
<dbReference type="AlphaFoldDB" id="A0A518G5S2"/>
<dbReference type="Proteomes" id="UP000318017">
    <property type="component" value="Chromosome"/>
</dbReference>
<dbReference type="KEGG" id="ahel:Q31a_22520"/>
<evidence type="ECO:0000313" key="3">
    <source>
        <dbReference type="EMBL" id="QDV23940.1"/>
    </source>
</evidence>
<feature type="transmembrane region" description="Helical" evidence="1">
    <location>
        <begin position="43"/>
        <end position="64"/>
    </location>
</feature>
<evidence type="ECO:0000313" key="4">
    <source>
        <dbReference type="Proteomes" id="UP000318017"/>
    </source>
</evidence>
<dbReference type="OrthoDB" id="285451at2"/>
<dbReference type="Pfam" id="PF07811">
    <property type="entry name" value="TadE"/>
    <property type="match status" value="1"/>
</dbReference>
<dbReference type="InterPro" id="IPR012495">
    <property type="entry name" value="TadE-like_dom"/>
</dbReference>
<name>A0A518G5S2_9BACT</name>
<keyword evidence="4" id="KW-1185">Reference proteome</keyword>
<protein>
    <submittedName>
        <fullName evidence="3">TadE-like protein</fullName>
    </submittedName>
</protein>
<keyword evidence="1" id="KW-0472">Membrane</keyword>
<reference evidence="3 4" key="1">
    <citation type="submission" date="2019-02" db="EMBL/GenBank/DDBJ databases">
        <title>Deep-cultivation of Planctomycetes and their phenomic and genomic characterization uncovers novel biology.</title>
        <authorList>
            <person name="Wiegand S."/>
            <person name="Jogler M."/>
            <person name="Boedeker C."/>
            <person name="Pinto D."/>
            <person name="Vollmers J."/>
            <person name="Rivas-Marin E."/>
            <person name="Kohn T."/>
            <person name="Peeters S.H."/>
            <person name="Heuer A."/>
            <person name="Rast P."/>
            <person name="Oberbeckmann S."/>
            <person name="Bunk B."/>
            <person name="Jeske O."/>
            <person name="Meyerdierks A."/>
            <person name="Storesund J.E."/>
            <person name="Kallscheuer N."/>
            <person name="Luecker S."/>
            <person name="Lage O.M."/>
            <person name="Pohl T."/>
            <person name="Merkel B.J."/>
            <person name="Hornburger P."/>
            <person name="Mueller R.-W."/>
            <person name="Bruemmer F."/>
            <person name="Labrenz M."/>
            <person name="Spormann A.M."/>
            <person name="Op den Camp H."/>
            <person name="Overmann J."/>
            <person name="Amann R."/>
            <person name="Jetten M.S.M."/>
            <person name="Mascher T."/>
            <person name="Medema M.H."/>
            <person name="Devos D.P."/>
            <person name="Kaster A.-K."/>
            <person name="Ovreas L."/>
            <person name="Rohde M."/>
            <person name="Galperin M.Y."/>
            <person name="Jogler C."/>
        </authorList>
    </citation>
    <scope>NUCLEOTIDE SEQUENCE [LARGE SCALE GENOMIC DNA]</scope>
    <source>
        <strain evidence="3 4">Q31a</strain>
    </source>
</reference>
<dbReference type="EMBL" id="CP036298">
    <property type="protein sequence ID" value="QDV23940.1"/>
    <property type="molecule type" value="Genomic_DNA"/>
</dbReference>
<evidence type="ECO:0000256" key="1">
    <source>
        <dbReference type="SAM" id="Phobius"/>
    </source>
</evidence>
<gene>
    <name evidence="3" type="ORF">Q31a_22520</name>
</gene>
<sequence length="188" mass="20829">MTLEWRVATKSPSFKATAMHRFTRHSSAPSSRSKTTSSSQRRGAVTVEFAICAMVFFMFVFALLELSRFLFVQHSIQMAAYEGARIGIIPGADSDAVRVRAQNILNATGVRVANIVVTPENIDSTTQEVRVAISCQFSDNSWLPPTYLSSRNVNSTIALQHENMAYLRPGDTNLEDLIGNNNNEPIDE</sequence>
<organism evidence="3 4">
    <name type="scientific">Aureliella helgolandensis</name>
    <dbReference type="NCBI Taxonomy" id="2527968"/>
    <lineage>
        <taxon>Bacteria</taxon>
        <taxon>Pseudomonadati</taxon>
        <taxon>Planctomycetota</taxon>
        <taxon>Planctomycetia</taxon>
        <taxon>Pirellulales</taxon>
        <taxon>Pirellulaceae</taxon>
        <taxon>Aureliella</taxon>
    </lineage>
</organism>